<keyword evidence="3" id="KW-0808">Transferase</keyword>
<evidence type="ECO:0000256" key="4">
    <source>
        <dbReference type="ARBA" id="ARBA00022695"/>
    </source>
</evidence>
<dbReference type="GO" id="GO:0016779">
    <property type="term" value="F:nucleotidyltransferase activity"/>
    <property type="evidence" value="ECO:0007669"/>
    <property type="project" value="UniProtKB-KW"/>
</dbReference>
<evidence type="ECO:0000313" key="14">
    <source>
        <dbReference type="EMBL" id="QWB14903.1"/>
    </source>
</evidence>
<evidence type="ECO:0000256" key="7">
    <source>
        <dbReference type="ARBA" id="ARBA00022723"/>
    </source>
</evidence>
<organism evidence="14">
    <name type="scientific">Cressdnaviricota sp</name>
    <dbReference type="NCBI Taxonomy" id="2748378"/>
    <lineage>
        <taxon>Viruses</taxon>
        <taxon>Monodnaviria</taxon>
        <taxon>Shotokuvirae</taxon>
        <taxon>Cressdnaviricota</taxon>
    </lineage>
</organism>
<dbReference type="GO" id="GO:0016787">
    <property type="term" value="F:hydrolase activity"/>
    <property type="evidence" value="ECO:0007669"/>
    <property type="project" value="UniProtKB-KW"/>
</dbReference>
<reference evidence="14" key="1">
    <citation type="submission" date="2020-04" db="EMBL/GenBank/DDBJ databases">
        <authorList>
            <person name="Liu Q."/>
            <person name="Zhang W."/>
        </authorList>
    </citation>
    <scope>NUCLEOTIDE SEQUENCE</scope>
    <source>
        <strain evidence="14">Elk10cre2</strain>
    </source>
</reference>
<keyword evidence="2" id="KW-1048">Host nucleus</keyword>
<evidence type="ECO:0000256" key="9">
    <source>
        <dbReference type="ARBA" id="ARBA00022759"/>
    </source>
</evidence>
<evidence type="ECO:0000256" key="3">
    <source>
        <dbReference type="ARBA" id="ARBA00022679"/>
    </source>
</evidence>
<name>A0A8E7YXY4_9VIRU</name>
<dbReference type="Pfam" id="PF02407">
    <property type="entry name" value="Viral_Rep"/>
    <property type="match status" value="1"/>
</dbReference>
<keyword evidence="10" id="KW-0378">Hydrolase</keyword>
<evidence type="ECO:0000256" key="5">
    <source>
        <dbReference type="ARBA" id="ARBA00022705"/>
    </source>
</evidence>
<dbReference type="EMBL" id="MT367282">
    <property type="protein sequence ID" value="QWB14903.1"/>
    <property type="molecule type" value="Genomic_DNA"/>
</dbReference>
<keyword evidence="7" id="KW-0479">Metal-binding</keyword>
<protein>
    <submittedName>
        <fullName evidence="14">Replication associated protein</fullName>
    </submittedName>
</protein>
<evidence type="ECO:0000259" key="13">
    <source>
        <dbReference type="PROSITE" id="PS52020"/>
    </source>
</evidence>
<dbReference type="GO" id="GO:0042025">
    <property type="term" value="C:host cell nucleus"/>
    <property type="evidence" value="ECO:0007669"/>
    <property type="project" value="UniProtKB-SubCell"/>
</dbReference>
<dbReference type="InterPro" id="IPR049912">
    <property type="entry name" value="CRESS_DNA_REP"/>
</dbReference>
<evidence type="ECO:0000256" key="8">
    <source>
        <dbReference type="ARBA" id="ARBA00022741"/>
    </source>
</evidence>
<dbReference type="GO" id="GO:0003677">
    <property type="term" value="F:DNA binding"/>
    <property type="evidence" value="ECO:0007669"/>
    <property type="project" value="UniProtKB-KW"/>
</dbReference>
<dbReference type="GO" id="GO:0000166">
    <property type="term" value="F:nucleotide binding"/>
    <property type="evidence" value="ECO:0007669"/>
    <property type="project" value="UniProtKB-KW"/>
</dbReference>
<evidence type="ECO:0000256" key="10">
    <source>
        <dbReference type="ARBA" id="ARBA00022801"/>
    </source>
</evidence>
<keyword evidence="11" id="KW-0190">Covalent protein-DNA linkage</keyword>
<dbReference type="PROSITE" id="PS52020">
    <property type="entry name" value="CRESS_DNA_REP"/>
    <property type="match status" value="1"/>
</dbReference>
<keyword evidence="8" id="KW-0547">Nucleotide-binding</keyword>
<comment type="subcellular location">
    <subcellularLocation>
        <location evidence="1">Host nucleus</location>
    </subcellularLocation>
</comment>
<dbReference type="GO" id="GO:0046872">
    <property type="term" value="F:metal ion binding"/>
    <property type="evidence" value="ECO:0007669"/>
    <property type="project" value="UniProtKB-KW"/>
</dbReference>
<accession>A0A8E7YXY4</accession>
<dbReference type="GO" id="GO:0004519">
    <property type="term" value="F:endonuclease activity"/>
    <property type="evidence" value="ECO:0007669"/>
    <property type="project" value="UniProtKB-KW"/>
</dbReference>
<evidence type="ECO:0000256" key="12">
    <source>
        <dbReference type="ARBA" id="ARBA00023125"/>
    </source>
</evidence>
<keyword evidence="12" id="KW-0238">DNA-binding</keyword>
<dbReference type="GO" id="GO:0006260">
    <property type="term" value="P:DNA replication"/>
    <property type="evidence" value="ECO:0007669"/>
    <property type="project" value="UniProtKB-KW"/>
</dbReference>
<evidence type="ECO:0000256" key="2">
    <source>
        <dbReference type="ARBA" id="ARBA00022562"/>
    </source>
</evidence>
<feature type="domain" description="CRESS-DNA virus Rep endonuclease" evidence="13">
    <location>
        <begin position="18"/>
        <end position="119"/>
    </location>
</feature>
<keyword evidence="5" id="KW-0235">DNA replication</keyword>
<evidence type="ECO:0000256" key="11">
    <source>
        <dbReference type="ARBA" id="ARBA00023124"/>
    </source>
</evidence>
<evidence type="ECO:0000256" key="6">
    <source>
        <dbReference type="ARBA" id="ARBA00022722"/>
    </source>
</evidence>
<keyword evidence="6" id="KW-0540">Nuclease</keyword>
<keyword evidence="9" id="KW-0255">Endonuclease</keyword>
<keyword evidence="4" id="KW-0548">Nucleotidyltransferase</keyword>
<sequence length="349" mass="40282">MEKSSKLTLLFLNDTMAGFQGKRWCFTINNPVDSDKFWEKEVLNEIEYYILQEERGEQGTIHWQGFLILKKKQKLTWMKRHINERAHWEISRGTNEQARDYCRKEDTYTGGLRKEFGQLPEKAKAKKGSERLEDAAEELSIIKEGYKRPREVDSMVLLQPGFIAAYKELTSDILGPYRPDLRIITLIGPPATGKSFTINEMFPVHGRCIMGNNGVWFQNPLCSVMVFEEFCGQIQLQRMLQFLDPYPLALEVKGGMRPAMYKLVFITSNTRPEGWYKGDEAGQPGKRTHALYALWDRLGFSNGGFVPARNTGFYLELPMVLHGDLDNARRWFHDQVENIVNKLGLDLDA</sequence>
<proteinExistence type="predicted"/>
<evidence type="ECO:0000256" key="1">
    <source>
        <dbReference type="ARBA" id="ARBA00004147"/>
    </source>
</evidence>